<evidence type="ECO:0008006" key="3">
    <source>
        <dbReference type="Google" id="ProtNLM"/>
    </source>
</evidence>
<accession>A0A2Z6RKJ1</accession>
<dbReference type="InterPro" id="IPR032675">
    <property type="entry name" value="LRR_dom_sf"/>
</dbReference>
<dbReference type="Proteomes" id="UP000247702">
    <property type="component" value="Unassembled WGS sequence"/>
</dbReference>
<reference evidence="1 2" key="1">
    <citation type="submission" date="2017-11" db="EMBL/GenBank/DDBJ databases">
        <title>The genome of Rhizophagus clarus HR1 reveals common genetic basis of auxotrophy among arbuscular mycorrhizal fungi.</title>
        <authorList>
            <person name="Kobayashi Y."/>
        </authorList>
    </citation>
    <scope>NUCLEOTIDE SEQUENCE [LARGE SCALE GENOMIC DNA]</scope>
    <source>
        <strain evidence="1 2">HR1</strain>
    </source>
</reference>
<organism evidence="1 2">
    <name type="scientific">Rhizophagus clarus</name>
    <dbReference type="NCBI Taxonomy" id="94130"/>
    <lineage>
        <taxon>Eukaryota</taxon>
        <taxon>Fungi</taxon>
        <taxon>Fungi incertae sedis</taxon>
        <taxon>Mucoromycota</taxon>
        <taxon>Glomeromycotina</taxon>
        <taxon>Glomeromycetes</taxon>
        <taxon>Glomerales</taxon>
        <taxon>Glomeraceae</taxon>
        <taxon>Rhizophagus</taxon>
    </lineage>
</organism>
<name>A0A2Z6RKJ1_9GLOM</name>
<dbReference type="Gene3D" id="3.80.10.10">
    <property type="entry name" value="Ribonuclease Inhibitor"/>
    <property type="match status" value="1"/>
</dbReference>
<proteinExistence type="predicted"/>
<dbReference type="EMBL" id="BEXD01003884">
    <property type="protein sequence ID" value="GBC03428.1"/>
    <property type="molecule type" value="Genomic_DNA"/>
</dbReference>
<evidence type="ECO:0000313" key="2">
    <source>
        <dbReference type="Proteomes" id="UP000247702"/>
    </source>
</evidence>
<dbReference type="SUPFAM" id="SSF52047">
    <property type="entry name" value="RNI-like"/>
    <property type="match status" value="1"/>
</dbReference>
<sequence length="590" mass="68416">MAQLLPAETLQEIFKYFKDDIKTLHSCIFVNKFWAKCVVFSLWSRPFELLGRPSGKLIDTYTKFFDKDSQKILSSYGIIIEQPNKPMLFDYPLFIKSLQYDYVYDYSSLWFQEGYNKGTQKCYAGFEKTNILRVFVKELFKLMFSKNSNIEDLSFNVIRFLDAPDIAGSRLVSRFRPYRDASYAKRALEYLSLFEDDIVEILSFEDSKISLKKLQALECGANRNDIIILDTFRNLTRSINTLRFNFASELRNHNVHDDDKIISSITNLIKEQRCLKKVSIRHGTQHVLGLITALECHVDNLTELSFDKIDFNIIPTAEKIFSTISLCENLKKLVVTNCQGITNEIILPLGNSTFINLETLIFTKTHNPIDDIFRAFLIGVPRQNNNVPLTLEPLKNLISTNRNLKVLRLGRNLLYSRDLPNDFVFSTTYPPKDVMDSASLCCRGLTLIEIHIRREILPQVLKVLELNCQLNRFIFSAEMDLVDDEHFWRKLSTSLPVNLKDLTISIGPVFWLIVLHWLFENMKCKLEILQFPLSIFIDDEYLCIITQYAKLMGGYLKRLALHNSNRVTQKGLSIALHVIENITNTGEYNY</sequence>
<protein>
    <recommendedName>
        <fullName evidence="3">F-box domain-containing protein</fullName>
    </recommendedName>
</protein>
<gene>
    <name evidence="1" type="ORF">RclHR1_05110011</name>
</gene>
<dbReference type="AlphaFoldDB" id="A0A2Z6RKJ1"/>
<evidence type="ECO:0000313" key="1">
    <source>
        <dbReference type="EMBL" id="GBC03428.1"/>
    </source>
</evidence>
<comment type="caution">
    <text evidence="1">The sequence shown here is derived from an EMBL/GenBank/DDBJ whole genome shotgun (WGS) entry which is preliminary data.</text>
</comment>
<keyword evidence="2" id="KW-1185">Reference proteome</keyword>